<dbReference type="Proteomes" id="UP000001555">
    <property type="component" value="Unassembled WGS sequence"/>
</dbReference>
<reference evidence="3" key="2">
    <citation type="submission" date="2020-05" db="UniProtKB">
        <authorList>
            <consortium name="EnsemblMetazoa"/>
        </authorList>
    </citation>
    <scope>IDENTIFICATION</scope>
    <source>
        <strain evidence="3">wikel</strain>
    </source>
</reference>
<accession>B7Q0S3</accession>
<dbReference type="PaxDb" id="6945-B7Q0S3"/>
<dbReference type="InParanoid" id="B7Q0S3"/>
<dbReference type="OrthoDB" id="289038at2759"/>
<dbReference type="PROSITE" id="PS50030">
    <property type="entry name" value="UBA"/>
    <property type="match status" value="1"/>
</dbReference>
<keyword evidence="4" id="KW-1185">Reference proteome</keyword>
<dbReference type="InterPro" id="IPR015940">
    <property type="entry name" value="UBA"/>
</dbReference>
<feature type="non-terminal residue" evidence="2">
    <location>
        <position position="218"/>
    </location>
</feature>
<reference evidence="2 4" key="1">
    <citation type="submission" date="2008-03" db="EMBL/GenBank/DDBJ databases">
        <title>Annotation of Ixodes scapularis.</title>
        <authorList>
            <consortium name="Ixodes scapularis Genome Project Consortium"/>
            <person name="Caler E."/>
            <person name="Hannick L.I."/>
            <person name="Bidwell S."/>
            <person name="Joardar V."/>
            <person name="Thiagarajan M."/>
            <person name="Amedeo P."/>
            <person name="Galinsky K.J."/>
            <person name="Schobel S."/>
            <person name="Inman J."/>
            <person name="Hostetler J."/>
            <person name="Miller J."/>
            <person name="Hammond M."/>
            <person name="Megy K."/>
            <person name="Lawson D."/>
            <person name="Kodira C."/>
            <person name="Sutton G."/>
            <person name="Meyer J."/>
            <person name="Hill C.A."/>
            <person name="Birren B."/>
            <person name="Nene V."/>
            <person name="Collins F."/>
            <person name="Alarcon-Chaidez F."/>
            <person name="Wikel S."/>
            <person name="Strausberg R."/>
        </authorList>
    </citation>
    <scope>NUCLEOTIDE SEQUENCE [LARGE SCALE GENOMIC DNA]</scope>
    <source>
        <strain evidence="4">Wikel</strain>
        <strain evidence="2">Wikel colony</strain>
    </source>
</reference>
<dbReference type="EMBL" id="ABJB010381288">
    <property type="status" value="NOT_ANNOTATED_CDS"/>
    <property type="molecule type" value="Genomic_DNA"/>
</dbReference>
<keyword evidence="5" id="KW-1267">Proteomics identification</keyword>
<dbReference type="AlphaFoldDB" id="B7Q0S3"/>
<dbReference type="EMBL" id="ABJB010812315">
    <property type="status" value="NOT_ANNOTATED_CDS"/>
    <property type="molecule type" value="Genomic_DNA"/>
</dbReference>
<dbReference type="VEuPathDB" id="VectorBase:ISCW010221"/>
<sequence>MEQTEKNVDTLFGMGFLDVEEIRSALRMSSNDLNEAVAILTNERYSGYPTAVDDVEMKDVTSTALVPTAAAAPPPPYASLPDAKVRFVNGRFELGGLHFPTTNLYELEQRVFLDQWSIPYKKDESLAKCLVAATNLAREGQCESNADCKNFMESCMPESFKKASFSLFLLTTLAVRNWTPDVQEGVYNMLMLLIELVVERLSHPPLPEKLLSNVLSMV</sequence>
<evidence type="ECO:0000259" key="1">
    <source>
        <dbReference type="PROSITE" id="PS50030"/>
    </source>
</evidence>
<feature type="domain" description="UBA" evidence="1">
    <location>
        <begin position="2"/>
        <end position="43"/>
    </location>
</feature>
<evidence type="ECO:0000313" key="3">
    <source>
        <dbReference type="EnsemblMetazoa" id="ISCW010221-PA"/>
    </source>
</evidence>
<evidence type="ECO:0000313" key="2">
    <source>
        <dbReference type="EMBL" id="EEC12445.1"/>
    </source>
</evidence>
<dbReference type="Gene3D" id="1.10.8.10">
    <property type="entry name" value="DNA helicase RuvA subunit, C-terminal domain"/>
    <property type="match status" value="1"/>
</dbReference>
<evidence type="ECO:0007829" key="5">
    <source>
        <dbReference type="PeptideAtlas" id="B7Q0S3"/>
    </source>
</evidence>
<evidence type="ECO:0000313" key="4">
    <source>
        <dbReference type="Proteomes" id="UP000001555"/>
    </source>
</evidence>
<dbReference type="SMART" id="SM00165">
    <property type="entry name" value="UBA"/>
    <property type="match status" value="1"/>
</dbReference>
<dbReference type="EMBL" id="DS833764">
    <property type="protein sequence ID" value="EEC12445.1"/>
    <property type="molecule type" value="Genomic_DNA"/>
</dbReference>
<dbReference type="SUPFAM" id="SSF46934">
    <property type="entry name" value="UBA-like"/>
    <property type="match status" value="1"/>
</dbReference>
<organism>
    <name type="scientific">Ixodes scapularis</name>
    <name type="common">Black-legged tick</name>
    <name type="synonym">Deer tick</name>
    <dbReference type="NCBI Taxonomy" id="6945"/>
    <lineage>
        <taxon>Eukaryota</taxon>
        <taxon>Metazoa</taxon>
        <taxon>Ecdysozoa</taxon>
        <taxon>Arthropoda</taxon>
        <taxon>Chelicerata</taxon>
        <taxon>Arachnida</taxon>
        <taxon>Acari</taxon>
        <taxon>Parasitiformes</taxon>
        <taxon>Ixodida</taxon>
        <taxon>Ixodoidea</taxon>
        <taxon>Ixodidae</taxon>
        <taxon>Ixodinae</taxon>
        <taxon>Ixodes</taxon>
    </lineage>
</organism>
<dbReference type="VEuPathDB" id="VectorBase:ISCP_024436"/>
<dbReference type="EnsemblMetazoa" id="ISCW010221-RA">
    <property type="protein sequence ID" value="ISCW010221-PA"/>
    <property type="gene ID" value="ISCW010221"/>
</dbReference>
<dbReference type="InterPro" id="IPR009060">
    <property type="entry name" value="UBA-like_sf"/>
</dbReference>
<proteinExistence type="evidence at protein level"/>
<dbReference type="STRING" id="6945.B7Q0S3"/>
<gene>
    <name evidence="2" type="ORF">IscW_ISCW010221</name>
</gene>
<dbReference type="VEuPathDB" id="VectorBase:ISCI010221"/>
<name>B7Q0S3_IXOSC</name>
<protein>
    <recommendedName>
        <fullName evidence="1">UBA domain-containing protein</fullName>
    </recommendedName>
</protein>
<dbReference type="HOGENOM" id="CLU_1269672_0_0_1"/>